<organism evidence="1 2">
    <name type="scientific">Paenibacillus riograndensis</name>
    <dbReference type="NCBI Taxonomy" id="483937"/>
    <lineage>
        <taxon>Bacteria</taxon>
        <taxon>Bacillati</taxon>
        <taxon>Bacillota</taxon>
        <taxon>Bacilli</taxon>
        <taxon>Bacillales</taxon>
        <taxon>Paenibacillaceae</taxon>
        <taxon>Paenibacillus</taxon>
        <taxon>Paenibacillus sonchi group</taxon>
    </lineage>
</organism>
<proteinExistence type="predicted"/>
<comment type="caution">
    <text evidence="1">The sequence shown here is derived from an EMBL/GenBank/DDBJ whole genome shotgun (WGS) entry which is preliminary data.</text>
</comment>
<reference evidence="1 2" key="1">
    <citation type="submission" date="2015-08" db="EMBL/GenBank/DDBJ databases">
        <title>Genomes of Paenibacillus riograndensis.</title>
        <authorList>
            <person name="Sant'Anna F.H."/>
            <person name="Souza R."/>
            <person name="Ambrosini A."/>
            <person name="Bach E."/>
            <person name="Fernandes G."/>
            <person name="Balsanelli E."/>
            <person name="Baura V.A."/>
            <person name="Pedrosa F.O."/>
            <person name="Souza E.M."/>
            <person name="Passaglia L."/>
        </authorList>
    </citation>
    <scope>NUCLEOTIDE SEQUENCE [LARGE SCALE GENOMIC DNA]</scope>
    <source>
        <strain evidence="1 2">CAS34</strain>
    </source>
</reference>
<evidence type="ECO:0000313" key="2">
    <source>
        <dbReference type="Proteomes" id="UP000070475"/>
    </source>
</evidence>
<evidence type="ECO:0000313" key="1">
    <source>
        <dbReference type="EMBL" id="KWX71609.1"/>
    </source>
</evidence>
<dbReference type="Proteomes" id="UP000070475">
    <property type="component" value="Unassembled WGS sequence"/>
</dbReference>
<accession>A0A132TJU6</accession>
<keyword evidence="2" id="KW-1185">Reference proteome</keyword>
<name>A0A132TJU6_9BACL</name>
<protein>
    <submittedName>
        <fullName evidence="1">Uncharacterized protein</fullName>
    </submittedName>
</protein>
<dbReference type="RefSeq" id="WP_060862927.1">
    <property type="nucleotide sequence ID" value="NZ_LIRB01000146.1"/>
</dbReference>
<dbReference type="AlphaFoldDB" id="A0A132TJU6"/>
<gene>
    <name evidence="1" type="ORF">AMQ84_27185</name>
</gene>
<sequence length="93" mass="10077">METYLHINNGGVMFYAGPDQTTGELCVRVRAHHFNMTTNLIELWVDAKSLREIGESFIAAAEAGTPEGIITASSPDKNAERLITAQIVGGNED</sequence>
<dbReference type="EMBL" id="LIRB01000146">
    <property type="protein sequence ID" value="KWX71609.1"/>
    <property type="molecule type" value="Genomic_DNA"/>
</dbReference>
<dbReference type="PATRIC" id="fig|483937.3.peg.4266"/>